<keyword evidence="3" id="KW-1185">Reference proteome</keyword>
<name>A0ABS4M8A5_9ACTN</name>
<sequence length="441" mass="45574">MVALTACGASGDGGGGGGKGVGPKATSPGGSQQALKVNVPVPRAFDNTKGWQEALTWVPERGTGRPYAVAPGAGVVALLQKRGSSYVLEARDETTGVLRFGTKPWQPPKPREIVGRVTEETPGVEAVKQDGREYLAVWARGADSGDALNKPQEVVEVDIYPVDASGATAVPAHVVKVPVEKYSGVARARDGGAGLLVSTEDGDESISVDMRTGHVKHYPITTQLGEPTCGEIACVDSEVKALTSRGPVLANSVGGFGVPGVWNSSRVVPPGASTHDYAQYKSTAHFAVSGHLIASWSAADNGDHIWAVHNTESGKVEASTRCSATDLPEFDTPSALSTNGRYLLAGPLAFDLTSGKGYCFAGSGTSRQIQLLSVDDDGQAYGIAQGDDTAAGAPVAVSMSTGHPTPLPHGQQPPFLSLRAAGAFSPPADGPGVLFVFLRRR</sequence>
<dbReference type="Proteomes" id="UP001519309">
    <property type="component" value="Unassembled WGS sequence"/>
</dbReference>
<evidence type="ECO:0000313" key="3">
    <source>
        <dbReference type="Proteomes" id="UP001519309"/>
    </source>
</evidence>
<comment type="caution">
    <text evidence="2">The sequence shown here is derived from an EMBL/GenBank/DDBJ whole genome shotgun (WGS) entry which is preliminary data.</text>
</comment>
<feature type="region of interest" description="Disordered" evidence="1">
    <location>
        <begin position="1"/>
        <end position="34"/>
    </location>
</feature>
<evidence type="ECO:0000256" key="1">
    <source>
        <dbReference type="SAM" id="MobiDB-lite"/>
    </source>
</evidence>
<dbReference type="EMBL" id="JAGGLP010000036">
    <property type="protein sequence ID" value="MBP2055914.1"/>
    <property type="molecule type" value="Genomic_DNA"/>
</dbReference>
<dbReference type="RefSeq" id="WP_159400079.1">
    <property type="nucleotide sequence ID" value="NZ_CP016279.1"/>
</dbReference>
<reference evidence="2 3" key="1">
    <citation type="submission" date="2021-03" db="EMBL/GenBank/DDBJ databases">
        <title>Genomic Encyclopedia of Type Strains, Phase IV (KMG-IV): sequencing the most valuable type-strain genomes for metagenomic binning, comparative biology and taxonomic classification.</title>
        <authorList>
            <person name="Goeker M."/>
        </authorList>
    </citation>
    <scope>NUCLEOTIDE SEQUENCE [LARGE SCALE GENOMIC DNA]</scope>
    <source>
        <strain evidence="2 3">DSM 40499</strain>
    </source>
</reference>
<protein>
    <recommendedName>
        <fullName evidence="4">Lipoprotein</fullName>
    </recommendedName>
</protein>
<feature type="compositionally biased region" description="Gly residues" evidence="1">
    <location>
        <begin position="10"/>
        <end position="21"/>
    </location>
</feature>
<gene>
    <name evidence="2" type="ORF">J2Z21_008931</name>
</gene>
<evidence type="ECO:0000313" key="2">
    <source>
        <dbReference type="EMBL" id="MBP2055914.1"/>
    </source>
</evidence>
<proteinExistence type="predicted"/>
<accession>A0ABS4M8A5</accession>
<organism evidence="2 3">
    <name type="scientific">Streptomyces griseochromogenes</name>
    <dbReference type="NCBI Taxonomy" id="68214"/>
    <lineage>
        <taxon>Bacteria</taxon>
        <taxon>Bacillati</taxon>
        <taxon>Actinomycetota</taxon>
        <taxon>Actinomycetes</taxon>
        <taxon>Kitasatosporales</taxon>
        <taxon>Streptomycetaceae</taxon>
        <taxon>Streptomyces</taxon>
    </lineage>
</organism>
<evidence type="ECO:0008006" key="4">
    <source>
        <dbReference type="Google" id="ProtNLM"/>
    </source>
</evidence>